<evidence type="ECO:0008006" key="3">
    <source>
        <dbReference type="Google" id="ProtNLM"/>
    </source>
</evidence>
<dbReference type="Proteomes" id="UP000257109">
    <property type="component" value="Unassembled WGS sequence"/>
</dbReference>
<sequence length="186" mass="21351">MSTLLEKYGVVYRVVLLTIPKPMGRLRCLIEKSSKFCKRWHILIKKIGAGVSLSNRNRALCVLGSEKEPRLRAYENSKIYKEKVKHFHDNMILRKEFKVGQKVLLFNSCLKLIAGKLRPKWDGPFVITNVFPYGAVDIRNEATNKTFKVNGHQLKLFHECPTMMEGDVEDPSLVKPTLPQMQIIAP</sequence>
<gene>
    <name evidence="1" type="ORF">CR513_19284</name>
</gene>
<comment type="caution">
    <text evidence="1">The sequence shown here is derived from an EMBL/GenBank/DDBJ whole genome shotgun (WGS) entry which is preliminary data.</text>
</comment>
<feature type="non-terminal residue" evidence="1">
    <location>
        <position position="1"/>
    </location>
</feature>
<dbReference type="EMBL" id="QJKJ01003554">
    <property type="protein sequence ID" value="RDX97884.1"/>
    <property type="molecule type" value="Genomic_DNA"/>
</dbReference>
<proteinExistence type="predicted"/>
<evidence type="ECO:0000313" key="1">
    <source>
        <dbReference type="EMBL" id="RDX97884.1"/>
    </source>
</evidence>
<dbReference type="OrthoDB" id="1592968at2759"/>
<organism evidence="1 2">
    <name type="scientific">Mucuna pruriens</name>
    <name type="common">Velvet bean</name>
    <name type="synonym">Dolichos pruriens</name>
    <dbReference type="NCBI Taxonomy" id="157652"/>
    <lineage>
        <taxon>Eukaryota</taxon>
        <taxon>Viridiplantae</taxon>
        <taxon>Streptophyta</taxon>
        <taxon>Embryophyta</taxon>
        <taxon>Tracheophyta</taxon>
        <taxon>Spermatophyta</taxon>
        <taxon>Magnoliopsida</taxon>
        <taxon>eudicotyledons</taxon>
        <taxon>Gunneridae</taxon>
        <taxon>Pentapetalae</taxon>
        <taxon>rosids</taxon>
        <taxon>fabids</taxon>
        <taxon>Fabales</taxon>
        <taxon>Fabaceae</taxon>
        <taxon>Papilionoideae</taxon>
        <taxon>50 kb inversion clade</taxon>
        <taxon>NPAAA clade</taxon>
        <taxon>indigoferoid/millettioid clade</taxon>
        <taxon>Phaseoleae</taxon>
        <taxon>Mucuna</taxon>
    </lineage>
</organism>
<reference evidence="1" key="1">
    <citation type="submission" date="2018-05" db="EMBL/GenBank/DDBJ databases">
        <title>Draft genome of Mucuna pruriens seed.</title>
        <authorList>
            <person name="Nnadi N.E."/>
            <person name="Vos R."/>
            <person name="Hasami M.H."/>
            <person name="Devisetty U.K."/>
            <person name="Aguiy J.C."/>
        </authorList>
    </citation>
    <scope>NUCLEOTIDE SEQUENCE [LARGE SCALE GENOMIC DNA]</scope>
    <source>
        <strain evidence="1">JCA_2017</strain>
    </source>
</reference>
<dbReference type="AlphaFoldDB" id="A0A371H4X0"/>
<keyword evidence="2" id="KW-1185">Reference proteome</keyword>
<accession>A0A371H4X0</accession>
<evidence type="ECO:0000313" key="2">
    <source>
        <dbReference type="Proteomes" id="UP000257109"/>
    </source>
</evidence>
<protein>
    <recommendedName>
        <fullName evidence="3">Reverse transcriptase domain-containing protein</fullName>
    </recommendedName>
</protein>
<name>A0A371H4X0_MUCPR</name>